<dbReference type="Pfam" id="PF13181">
    <property type="entry name" value="TPR_8"/>
    <property type="match status" value="1"/>
</dbReference>
<dbReference type="OMA" id="DECKGYE"/>
<dbReference type="SUPFAM" id="SSF48452">
    <property type="entry name" value="TPR-like"/>
    <property type="match status" value="1"/>
</dbReference>
<dbReference type="GO" id="GO:0045944">
    <property type="term" value="P:positive regulation of transcription by RNA polymerase II"/>
    <property type="evidence" value="ECO:0007669"/>
    <property type="project" value="Ensembl"/>
</dbReference>
<dbReference type="GeneTree" id="ENSGT00390000006227"/>
<feature type="repeat" description="TPR" evidence="3">
    <location>
        <begin position="126"/>
        <end position="159"/>
    </location>
</feature>
<dbReference type="Pfam" id="PF16669">
    <property type="entry name" value="TTC5_OB"/>
    <property type="match status" value="1"/>
</dbReference>
<evidence type="ECO:0000256" key="3">
    <source>
        <dbReference type="PROSITE-ProRule" id="PRU00339"/>
    </source>
</evidence>
<dbReference type="GO" id="GO:0043022">
    <property type="term" value="F:ribosome binding"/>
    <property type="evidence" value="ECO:0007669"/>
    <property type="project" value="Ensembl"/>
</dbReference>
<reference evidence="6 7" key="1">
    <citation type="journal article" date="2019" name="Proc. Natl. Acad. Sci. U.S.A.">
        <title>Regulatory changes in pterin and carotenoid genes underlie balanced color polymorphisms in the wall lizard.</title>
        <authorList>
            <person name="Andrade P."/>
            <person name="Pinho C."/>
            <person name="Perez I de Lanuza G."/>
            <person name="Afonso S."/>
            <person name="Brejcha J."/>
            <person name="Rubin C.J."/>
            <person name="Wallerman O."/>
            <person name="Pereira P."/>
            <person name="Sabatino S.J."/>
            <person name="Bellati A."/>
            <person name="Pellitteri-Rosa D."/>
            <person name="Bosakova Z."/>
            <person name="Bunikis I."/>
            <person name="Carretero M.A."/>
            <person name="Feiner N."/>
            <person name="Marsik P."/>
            <person name="Pauperio F."/>
            <person name="Salvi D."/>
            <person name="Soler L."/>
            <person name="While G.M."/>
            <person name="Uller T."/>
            <person name="Font E."/>
            <person name="Andersson L."/>
            <person name="Carneiro M."/>
        </authorList>
    </citation>
    <scope>NUCLEOTIDE SEQUENCE</scope>
</reference>
<feature type="region of interest" description="Disordered" evidence="4">
    <location>
        <begin position="1"/>
        <end position="34"/>
    </location>
</feature>
<feature type="repeat" description="TPR" evidence="3">
    <location>
        <begin position="247"/>
        <end position="280"/>
    </location>
</feature>
<dbReference type="Gene3D" id="1.25.40.10">
    <property type="entry name" value="Tetratricopeptide repeat domain"/>
    <property type="match status" value="1"/>
</dbReference>
<dbReference type="GO" id="GO:0005654">
    <property type="term" value="C:nucleoplasm"/>
    <property type="evidence" value="ECO:0007669"/>
    <property type="project" value="Ensembl"/>
</dbReference>
<dbReference type="GO" id="GO:0031410">
    <property type="term" value="C:cytoplasmic vesicle"/>
    <property type="evidence" value="ECO:0007669"/>
    <property type="project" value="Ensembl"/>
</dbReference>
<accession>A0A670J544</accession>
<name>A0A670J544_PODMU</name>
<dbReference type="PROSITE" id="PS50005">
    <property type="entry name" value="TPR"/>
    <property type="match status" value="2"/>
</dbReference>
<dbReference type="OrthoDB" id="423589at2759"/>
<dbReference type="GO" id="GO:0003677">
    <property type="term" value="F:DNA binding"/>
    <property type="evidence" value="ECO:0007669"/>
    <property type="project" value="Ensembl"/>
</dbReference>
<dbReference type="RefSeq" id="XP_028558462.1">
    <property type="nucleotide sequence ID" value="XM_028702629.1"/>
</dbReference>
<dbReference type="InterPro" id="IPR038645">
    <property type="entry name" value="TTC5_OB_sf"/>
</dbReference>
<dbReference type="PANTHER" id="PTHR44943:SF4">
    <property type="entry name" value="TPR REPEAT-CONTAINING PROTEIN MJ0798"/>
    <property type="match status" value="1"/>
</dbReference>
<dbReference type="Gene3D" id="2.40.50.550">
    <property type="match status" value="1"/>
</dbReference>
<gene>
    <name evidence="6" type="primary">TTC5</name>
</gene>
<evidence type="ECO:0000256" key="2">
    <source>
        <dbReference type="ARBA" id="ARBA00022803"/>
    </source>
</evidence>
<protein>
    <submittedName>
        <fullName evidence="6">Tetratricopeptide repeat domain 5</fullName>
    </submittedName>
</protein>
<dbReference type="KEGG" id="pmua:114581916"/>
<dbReference type="PANTHER" id="PTHR44943">
    <property type="entry name" value="CELLULOSE SYNTHASE OPERON PROTEIN C"/>
    <property type="match status" value="1"/>
</dbReference>
<dbReference type="GeneID" id="114581916"/>
<dbReference type="AlphaFoldDB" id="A0A670J544"/>
<evidence type="ECO:0000259" key="5">
    <source>
        <dbReference type="Pfam" id="PF16669"/>
    </source>
</evidence>
<evidence type="ECO:0000313" key="6">
    <source>
        <dbReference type="Ensembl" id="ENSPMRP00000019643.1"/>
    </source>
</evidence>
<sequence length="464" mass="51351">MSLQEPPWLQAKRITGNGGESRAIMAEEEEENPQARQGLQELVDQLYHFRDHYFESHKVEDAGKKQQDVQEEMEKTLQKMEALEGLSKGRAHTLMLKGKALNVSPGYNAQAEELLSKAVKLDPELVEAWNQLGEVYWKKGDVSAAHTCFSGALSHCKNKASLQNLSMVLRQLRTNSADEHAHNVMDSVRQAKLAVQMDVRDGRSWYVLGNAYLSLFFNSGQNPKISQQALSAYAQAEKVDPTASCNPDLHLNRATLYKYEENYMEALEGFAQAAALDPACPEPRQREQQLVDFLERLTSLLENKGKVKGKKLQSMLGSLRTSQLGPCGDGRYQGPSGQKVQLEQRPLGTLRSGVNSGVVVLGKVLFSLTTEEKVPFTFGLTDSTEGPCFAVTVYNMAQSWGVLIGDSVAIPEPHLQHHHIQHQGKSFTFSSIRVETPLLLVVNGKVQGSQSQAAATIVYQAQSE</sequence>
<keyword evidence="2 3" id="KW-0802">TPR repeat</keyword>
<evidence type="ECO:0000313" key="7">
    <source>
        <dbReference type="Proteomes" id="UP000472272"/>
    </source>
</evidence>
<keyword evidence="1" id="KW-0677">Repeat</keyword>
<keyword evidence="7" id="KW-1185">Reference proteome</keyword>
<dbReference type="CTD" id="91875"/>
<dbReference type="GO" id="GO:0005829">
    <property type="term" value="C:cytosol"/>
    <property type="evidence" value="ECO:0007669"/>
    <property type="project" value="Ensembl"/>
</dbReference>
<dbReference type="InterPro" id="IPR011990">
    <property type="entry name" value="TPR-like_helical_dom_sf"/>
</dbReference>
<dbReference type="GO" id="GO:0003682">
    <property type="term" value="F:chromatin binding"/>
    <property type="evidence" value="ECO:0007669"/>
    <property type="project" value="Ensembl"/>
</dbReference>
<reference evidence="6" key="3">
    <citation type="submission" date="2025-09" db="UniProtKB">
        <authorList>
            <consortium name="Ensembl"/>
        </authorList>
    </citation>
    <scope>IDENTIFICATION</scope>
</reference>
<dbReference type="Proteomes" id="UP000472272">
    <property type="component" value="Chromosome 13"/>
</dbReference>
<dbReference type="InterPro" id="IPR051685">
    <property type="entry name" value="Ycf3/AcsC/BcsC/TPR_MFPF"/>
</dbReference>
<proteinExistence type="predicted"/>
<feature type="domain" description="Tetratricopeptide repeat protein 5 OB fold" evidence="5">
    <location>
        <begin position="342"/>
        <end position="455"/>
    </location>
</feature>
<dbReference type="GO" id="GO:0061014">
    <property type="term" value="P:positive regulation of mRNA catabolic process"/>
    <property type="evidence" value="ECO:0007669"/>
    <property type="project" value="Ensembl"/>
</dbReference>
<evidence type="ECO:0000256" key="4">
    <source>
        <dbReference type="SAM" id="MobiDB-lite"/>
    </source>
</evidence>
<evidence type="ECO:0000256" key="1">
    <source>
        <dbReference type="ARBA" id="ARBA00022737"/>
    </source>
</evidence>
<dbReference type="InterPro" id="IPR032076">
    <property type="entry name" value="TTC5_OB"/>
</dbReference>
<dbReference type="SMART" id="SM00028">
    <property type="entry name" value="TPR"/>
    <property type="match status" value="3"/>
</dbReference>
<organism evidence="6 7">
    <name type="scientific">Podarcis muralis</name>
    <name type="common">Wall lizard</name>
    <name type="synonym">Lacerta muralis</name>
    <dbReference type="NCBI Taxonomy" id="64176"/>
    <lineage>
        <taxon>Eukaryota</taxon>
        <taxon>Metazoa</taxon>
        <taxon>Chordata</taxon>
        <taxon>Craniata</taxon>
        <taxon>Vertebrata</taxon>
        <taxon>Euteleostomi</taxon>
        <taxon>Lepidosauria</taxon>
        <taxon>Squamata</taxon>
        <taxon>Bifurcata</taxon>
        <taxon>Unidentata</taxon>
        <taxon>Episquamata</taxon>
        <taxon>Laterata</taxon>
        <taxon>Lacertibaenia</taxon>
        <taxon>Lacertidae</taxon>
        <taxon>Podarcis</taxon>
    </lineage>
</organism>
<reference evidence="6" key="2">
    <citation type="submission" date="2025-08" db="UniProtKB">
        <authorList>
            <consortium name="Ensembl"/>
        </authorList>
    </citation>
    <scope>IDENTIFICATION</scope>
</reference>
<dbReference type="GO" id="GO:0005739">
    <property type="term" value="C:mitochondrion"/>
    <property type="evidence" value="ECO:0007669"/>
    <property type="project" value="Ensembl"/>
</dbReference>
<dbReference type="GO" id="GO:0006974">
    <property type="term" value="P:DNA damage response"/>
    <property type="evidence" value="ECO:0007669"/>
    <property type="project" value="Ensembl"/>
</dbReference>
<dbReference type="Ensembl" id="ENSPMRT00000020872.1">
    <property type="protein sequence ID" value="ENSPMRP00000019643.1"/>
    <property type="gene ID" value="ENSPMRG00000012829.1"/>
</dbReference>
<dbReference type="InterPro" id="IPR019734">
    <property type="entry name" value="TPR_rpt"/>
</dbReference>
<dbReference type="GO" id="GO:0009267">
    <property type="term" value="P:cellular response to starvation"/>
    <property type="evidence" value="ECO:0007669"/>
    <property type="project" value="Ensembl"/>
</dbReference>